<dbReference type="PANTHER" id="PTHR33164:SF57">
    <property type="entry name" value="MARR-FAMILY TRANSCRIPTIONAL REGULATOR"/>
    <property type="match status" value="1"/>
</dbReference>
<protein>
    <submittedName>
        <fullName evidence="2">MarR family winged helix-turn-helix transcriptional regulator</fullName>
    </submittedName>
</protein>
<sequence>MTGERTVRDHVDVLNGLSRELKLLSRHQVLPHSVAAPLALERSAFLLLSRLEAGGPMSLRELAEAFGLDVSTVNRQVAALLRQGLAERIPDPGGGLARKLRATGAGRRKLGRDQAQHREGLDRIMTHWATEDRHTFFELLRRFNEDIEALEGTTPWPRGDGP</sequence>
<dbReference type="PROSITE" id="PS50995">
    <property type="entry name" value="HTH_MARR_2"/>
    <property type="match status" value="1"/>
</dbReference>
<comment type="caution">
    <text evidence="2">The sequence shown here is derived from an EMBL/GenBank/DDBJ whole genome shotgun (WGS) entry which is preliminary data.</text>
</comment>
<proteinExistence type="predicted"/>
<evidence type="ECO:0000313" key="2">
    <source>
        <dbReference type="EMBL" id="MFD2464960.1"/>
    </source>
</evidence>
<dbReference type="PANTHER" id="PTHR33164">
    <property type="entry name" value="TRANSCRIPTIONAL REGULATOR, MARR FAMILY"/>
    <property type="match status" value="1"/>
</dbReference>
<dbReference type="InterPro" id="IPR036390">
    <property type="entry name" value="WH_DNA-bd_sf"/>
</dbReference>
<dbReference type="InterPro" id="IPR000835">
    <property type="entry name" value="HTH_MarR-typ"/>
</dbReference>
<dbReference type="RefSeq" id="WP_345399366.1">
    <property type="nucleotide sequence ID" value="NZ_BAABHG010000010.1"/>
</dbReference>
<keyword evidence="3" id="KW-1185">Reference proteome</keyword>
<dbReference type="Proteomes" id="UP001597419">
    <property type="component" value="Unassembled WGS sequence"/>
</dbReference>
<organism evidence="2 3">
    <name type="scientific">Amycolatopsis samaneae</name>
    <dbReference type="NCBI Taxonomy" id="664691"/>
    <lineage>
        <taxon>Bacteria</taxon>
        <taxon>Bacillati</taxon>
        <taxon>Actinomycetota</taxon>
        <taxon>Actinomycetes</taxon>
        <taxon>Pseudonocardiales</taxon>
        <taxon>Pseudonocardiaceae</taxon>
        <taxon>Amycolatopsis</taxon>
    </lineage>
</organism>
<dbReference type="SUPFAM" id="SSF46785">
    <property type="entry name" value="Winged helix' DNA-binding domain"/>
    <property type="match status" value="1"/>
</dbReference>
<reference evidence="3" key="1">
    <citation type="journal article" date="2019" name="Int. J. Syst. Evol. Microbiol.">
        <title>The Global Catalogue of Microorganisms (GCM) 10K type strain sequencing project: providing services to taxonomists for standard genome sequencing and annotation.</title>
        <authorList>
            <consortium name="The Broad Institute Genomics Platform"/>
            <consortium name="The Broad Institute Genome Sequencing Center for Infectious Disease"/>
            <person name="Wu L."/>
            <person name="Ma J."/>
        </authorList>
    </citation>
    <scope>NUCLEOTIDE SEQUENCE [LARGE SCALE GENOMIC DNA]</scope>
    <source>
        <strain evidence="3">CGMCC 4.7643</strain>
    </source>
</reference>
<dbReference type="InterPro" id="IPR039422">
    <property type="entry name" value="MarR/SlyA-like"/>
</dbReference>
<dbReference type="InterPro" id="IPR036388">
    <property type="entry name" value="WH-like_DNA-bd_sf"/>
</dbReference>
<accession>A0ABW5GWC1</accession>
<dbReference type="Pfam" id="PF12802">
    <property type="entry name" value="MarR_2"/>
    <property type="match status" value="1"/>
</dbReference>
<evidence type="ECO:0000313" key="3">
    <source>
        <dbReference type="Proteomes" id="UP001597419"/>
    </source>
</evidence>
<feature type="domain" description="HTH marR-type" evidence="1">
    <location>
        <begin position="14"/>
        <end position="145"/>
    </location>
</feature>
<dbReference type="Gene3D" id="1.10.10.10">
    <property type="entry name" value="Winged helix-like DNA-binding domain superfamily/Winged helix DNA-binding domain"/>
    <property type="match status" value="1"/>
</dbReference>
<gene>
    <name evidence="2" type="ORF">ACFSYJ_40520</name>
</gene>
<dbReference type="SMART" id="SM00347">
    <property type="entry name" value="HTH_MARR"/>
    <property type="match status" value="1"/>
</dbReference>
<evidence type="ECO:0000259" key="1">
    <source>
        <dbReference type="PROSITE" id="PS50995"/>
    </source>
</evidence>
<dbReference type="EMBL" id="JBHUKU010000028">
    <property type="protein sequence ID" value="MFD2464960.1"/>
    <property type="molecule type" value="Genomic_DNA"/>
</dbReference>
<name>A0ABW5GWC1_9PSEU</name>